<reference evidence="2 3" key="2">
    <citation type="submission" date="2018-11" db="EMBL/GenBank/DDBJ databases">
        <authorList>
            <consortium name="Pathogen Informatics"/>
        </authorList>
    </citation>
    <scope>NUCLEOTIDE SEQUENCE [LARGE SCALE GENOMIC DNA]</scope>
</reference>
<keyword evidence="3" id="KW-1185">Reference proteome</keyword>
<evidence type="ECO:0000313" key="3">
    <source>
        <dbReference type="Proteomes" id="UP000271098"/>
    </source>
</evidence>
<name>A0A183CYU5_9BILA</name>
<dbReference type="Proteomes" id="UP000271098">
    <property type="component" value="Unassembled WGS sequence"/>
</dbReference>
<proteinExistence type="predicted"/>
<protein>
    <submittedName>
        <fullName evidence="2 4">Uncharacterized protein</fullName>
    </submittedName>
</protein>
<dbReference type="EMBL" id="UYRT01002083">
    <property type="protein sequence ID" value="VDK30592.1"/>
    <property type="molecule type" value="Genomic_DNA"/>
</dbReference>
<evidence type="ECO:0000256" key="1">
    <source>
        <dbReference type="SAM" id="MobiDB-lite"/>
    </source>
</evidence>
<gene>
    <name evidence="2" type="ORF">GPUH_LOCUS1636</name>
</gene>
<evidence type="ECO:0000313" key="2">
    <source>
        <dbReference type="EMBL" id="VDK30592.1"/>
    </source>
</evidence>
<accession>A0A183CYU5</accession>
<dbReference type="WBParaSite" id="GPUH_0000164001-mRNA-1">
    <property type="protein sequence ID" value="GPUH_0000164001-mRNA-1"/>
    <property type="gene ID" value="GPUH_0000164001"/>
</dbReference>
<evidence type="ECO:0000313" key="4">
    <source>
        <dbReference type="WBParaSite" id="GPUH_0000164001-mRNA-1"/>
    </source>
</evidence>
<sequence>MRGRRYERDASCGREPRRMPQARAVDGLQSFHLRPKSTPIEKFEEATVHLPPPPSTTINRTADNGKTKQINISV</sequence>
<feature type="compositionally biased region" description="Basic and acidic residues" evidence="1">
    <location>
        <begin position="1"/>
        <end position="18"/>
    </location>
</feature>
<feature type="region of interest" description="Disordered" evidence="1">
    <location>
        <begin position="1"/>
        <end position="21"/>
    </location>
</feature>
<reference evidence="4" key="1">
    <citation type="submission" date="2016-06" db="UniProtKB">
        <authorList>
            <consortium name="WormBaseParasite"/>
        </authorList>
    </citation>
    <scope>IDENTIFICATION</scope>
</reference>
<dbReference type="AlphaFoldDB" id="A0A183CYU5"/>
<organism evidence="4">
    <name type="scientific">Gongylonema pulchrum</name>
    <dbReference type="NCBI Taxonomy" id="637853"/>
    <lineage>
        <taxon>Eukaryota</taxon>
        <taxon>Metazoa</taxon>
        <taxon>Ecdysozoa</taxon>
        <taxon>Nematoda</taxon>
        <taxon>Chromadorea</taxon>
        <taxon>Rhabditida</taxon>
        <taxon>Spirurina</taxon>
        <taxon>Spiruromorpha</taxon>
        <taxon>Spiruroidea</taxon>
        <taxon>Gongylonematidae</taxon>
        <taxon>Gongylonema</taxon>
    </lineage>
</organism>